<keyword evidence="8" id="KW-1185">Reference proteome</keyword>
<accession>A0ABS5LD80</accession>
<evidence type="ECO:0000313" key="7">
    <source>
        <dbReference type="EMBL" id="MBS2968698.1"/>
    </source>
</evidence>
<keyword evidence="1" id="KW-0678">Repressor</keyword>
<evidence type="ECO:0000256" key="1">
    <source>
        <dbReference type="ARBA" id="ARBA00022491"/>
    </source>
</evidence>
<dbReference type="InterPro" id="IPR039538">
    <property type="entry name" value="BetI_C"/>
</dbReference>
<dbReference type="Pfam" id="PF00440">
    <property type="entry name" value="TetR_N"/>
    <property type="match status" value="1"/>
</dbReference>
<dbReference type="InterPro" id="IPR001647">
    <property type="entry name" value="HTH_TetR"/>
</dbReference>
<evidence type="ECO:0000256" key="2">
    <source>
        <dbReference type="ARBA" id="ARBA00023015"/>
    </source>
</evidence>
<sequence>MPKFVDHEKQKEKIAEAVWRIVARDGMEQVSVRNVAEEAGFSPGSMRHYFSTQSELIVFTMKFISDKIRKRAEGAVFTGDHMEDMAMLLEEALPLNDERRMETEVWFAFIAKAFTDRELAPLSAELYDELKRGVTMIITGLINLGMAKENLDPEIEIERLFALIDGLAIHGVIRPYESSPEKMSRVVRHHLQSLCKC</sequence>
<evidence type="ECO:0000313" key="8">
    <source>
        <dbReference type="Proteomes" id="UP000682403"/>
    </source>
</evidence>
<comment type="caution">
    <text evidence="7">The sequence shown here is derived from an EMBL/GenBank/DDBJ whole genome shotgun (WGS) entry which is preliminary data.</text>
</comment>
<feature type="DNA-binding region" description="H-T-H motif" evidence="5">
    <location>
        <begin position="31"/>
        <end position="50"/>
    </location>
</feature>
<dbReference type="EMBL" id="JAGVRK010000001">
    <property type="protein sequence ID" value="MBS2968698.1"/>
    <property type="molecule type" value="Genomic_DNA"/>
</dbReference>
<organism evidence="7 8">
    <name type="scientific">Metabacillus flavus</name>
    <dbReference type="NCBI Taxonomy" id="2823519"/>
    <lineage>
        <taxon>Bacteria</taxon>
        <taxon>Bacillati</taxon>
        <taxon>Bacillota</taxon>
        <taxon>Bacilli</taxon>
        <taxon>Bacillales</taxon>
        <taxon>Bacillaceae</taxon>
        <taxon>Metabacillus</taxon>
    </lineage>
</organism>
<dbReference type="SUPFAM" id="SSF48498">
    <property type="entry name" value="Tetracyclin repressor-like, C-terminal domain"/>
    <property type="match status" value="1"/>
</dbReference>
<dbReference type="Pfam" id="PF13977">
    <property type="entry name" value="TetR_C_6"/>
    <property type="match status" value="1"/>
</dbReference>
<feature type="domain" description="HTH tetR-type" evidence="6">
    <location>
        <begin position="8"/>
        <end position="68"/>
    </location>
</feature>
<dbReference type="RefSeq" id="WP_211557697.1">
    <property type="nucleotide sequence ID" value="NZ_JAGVRK010000001.1"/>
</dbReference>
<gene>
    <name evidence="7" type="ORF">J9317_08000</name>
</gene>
<dbReference type="PROSITE" id="PS50977">
    <property type="entry name" value="HTH_TETR_2"/>
    <property type="match status" value="1"/>
</dbReference>
<proteinExistence type="predicted"/>
<dbReference type="PANTHER" id="PTHR30055:SF226">
    <property type="entry name" value="HTH-TYPE TRANSCRIPTIONAL REGULATOR PKSA"/>
    <property type="match status" value="1"/>
</dbReference>
<protein>
    <submittedName>
        <fullName evidence="7">TetR family transcriptional regulator C-terminal domain-containing protein</fullName>
    </submittedName>
</protein>
<dbReference type="InterPro" id="IPR036271">
    <property type="entry name" value="Tet_transcr_reg_TetR-rel_C_sf"/>
</dbReference>
<dbReference type="InterPro" id="IPR009057">
    <property type="entry name" value="Homeodomain-like_sf"/>
</dbReference>
<keyword evidence="4" id="KW-0804">Transcription</keyword>
<evidence type="ECO:0000259" key="6">
    <source>
        <dbReference type="PROSITE" id="PS50977"/>
    </source>
</evidence>
<evidence type="ECO:0000256" key="3">
    <source>
        <dbReference type="ARBA" id="ARBA00023125"/>
    </source>
</evidence>
<dbReference type="InterPro" id="IPR050109">
    <property type="entry name" value="HTH-type_TetR-like_transc_reg"/>
</dbReference>
<dbReference type="Gene3D" id="1.10.357.10">
    <property type="entry name" value="Tetracycline Repressor, domain 2"/>
    <property type="match status" value="1"/>
</dbReference>
<name>A0ABS5LD80_9BACI</name>
<keyword evidence="3 5" id="KW-0238">DNA-binding</keyword>
<dbReference type="SUPFAM" id="SSF46689">
    <property type="entry name" value="Homeodomain-like"/>
    <property type="match status" value="1"/>
</dbReference>
<evidence type="ECO:0000256" key="5">
    <source>
        <dbReference type="PROSITE-ProRule" id="PRU00335"/>
    </source>
</evidence>
<keyword evidence="2" id="KW-0805">Transcription regulation</keyword>
<reference evidence="7 8" key="1">
    <citation type="submission" date="2021-04" db="EMBL/GenBank/DDBJ databases">
        <title>Metabacillus sp. strain KIGAM252 whole genome sequence.</title>
        <authorList>
            <person name="Seo M.-J."/>
            <person name="Cho E.-S."/>
            <person name="Hwang C.Y."/>
            <person name="Yoon D.J."/>
        </authorList>
    </citation>
    <scope>NUCLEOTIDE SEQUENCE [LARGE SCALE GENOMIC DNA]</scope>
    <source>
        <strain evidence="7 8">KIGAM252</strain>
    </source>
</reference>
<dbReference type="Proteomes" id="UP000682403">
    <property type="component" value="Unassembled WGS sequence"/>
</dbReference>
<dbReference type="PANTHER" id="PTHR30055">
    <property type="entry name" value="HTH-TYPE TRANSCRIPTIONAL REGULATOR RUTR"/>
    <property type="match status" value="1"/>
</dbReference>
<evidence type="ECO:0000256" key="4">
    <source>
        <dbReference type="ARBA" id="ARBA00023163"/>
    </source>
</evidence>